<keyword evidence="7" id="KW-0067">ATP-binding</keyword>
<feature type="modified residue" description="4-aspartylphosphate" evidence="9">
    <location>
        <position position="750"/>
    </location>
</feature>
<dbReference type="PANTHER" id="PTHR43547:SF2">
    <property type="entry name" value="HYBRID SIGNAL TRANSDUCTION HISTIDINE KINASE C"/>
    <property type="match status" value="1"/>
</dbReference>
<dbReference type="InterPro" id="IPR018060">
    <property type="entry name" value="HTH_AraC"/>
</dbReference>
<dbReference type="EMBL" id="QBKT01000001">
    <property type="protein sequence ID" value="PTX64102.1"/>
    <property type="molecule type" value="Genomic_DNA"/>
</dbReference>
<evidence type="ECO:0000256" key="10">
    <source>
        <dbReference type="PROSITE-ProRule" id="PRU00339"/>
    </source>
</evidence>
<dbReference type="SMART" id="SM00448">
    <property type="entry name" value="REC"/>
    <property type="match status" value="1"/>
</dbReference>
<dbReference type="InterPro" id="IPR036097">
    <property type="entry name" value="HisK_dim/P_sf"/>
</dbReference>
<dbReference type="GO" id="GO:0005524">
    <property type="term" value="F:ATP binding"/>
    <property type="evidence" value="ECO:0007669"/>
    <property type="project" value="UniProtKB-KW"/>
</dbReference>
<dbReference type="OrthoDB" id="1522078at2"/>
<evidence type="ECO:0000256" key="5">
    <source>
        <dbReference type="ARBA" id="ARBA00022741"/>
    </source>
</evidence>
<keyword evidence="11" id="KW-1133">Transmembrane helix</keyword>
<dbReference type="Pfam" id="PF12833">
    <property type="entry name" value="HTH_18"/>
    <property type="match status" value="1"/>
</dbReference>
<dbReference type="SUPFAM" id="SSF47384">
    <property type="entry name" value="Homodimeric domain of signal transducing histidine kinase"/>
    <property type="match status" value="1"/>
</dbReference>
<dbReference type="SMART" id="SM00388">
    <property type="entry name" value="HisKA"/>
    <property type="match status" value="1"/>
</dbReference>
<evidence type="ECO:0000313" key="16">
    <source>
        <dbReference type="Proteomes" id="UP000244090"/>
    </source>
</evidence>
<feature type="transmembrane region" description="Helical" evidence="11">
    <location>
        <begin position="394"/>
        <end position="413"/>
    </location>
</feature>
<evidence type="ECO:0000256" key="8">
    <source>
        <dbReference type="ARBA" id="ARBA00023012"/>
    </source>
</evidence>
<evidence type="ECO:0000256" key="1">
    <source>
        <dbReference type="ARBA" id="ARBA00000085"/>
    </source>
</evidence>
<dbReference type="SUPFAM" id="SSF55874">
    <property type="entry name" value="ATPase domain of HSP90 chaperone/DNA topoisomerase II/histidine kinase"/>
    <property type="match status" value="1"/>
</dbReference>
<dbReference type="InterPro" id="IPR019734">
    <property type="entry name" value="TPR_rpt"/>
</dbReference>
<gene>
    <name evidence="15" type="ORF">C8N46_101712</name>
</gene>
<proteinExistence type="predicted"/>
<dbReference type="InterPro" id="IPR003594">
    <property type="entry name" value="HATPase_dom"/>
</dbReference>
<dbReference type="GO" id="GO:0003700">
    <property type="term" value="F:DNA-binding transcription factor activity"/>
    <property type="evidence" value="ECO:0007669"/>
    <property type="project" value="InterPro"/>
</dbReference>
<dbReference type="SMART" id="SM00387">
    <property type="entry name" value="HATPase_c"/>
    <property type="match status" value="1"/>
</dbReference>
<comment type="catalytic activity">
    <reaction evidence="1">
        <text>ATP + protein L-histidine = ADP + protein N-phospho-L-histidine.</text>
        <dbReference type="EC" id="2.7.13.3"/>
    </reaction>
</comment>
<evidence type="ECO:0000259" key="13">
    <source>
        <dbReference type="PROSITE" id="PS50109"/>
    </source>
</evidence>
<name>A0A2T6C725_9FLAO</name>
<dbReference type="RefSeq" id="WP_108113445.1">
    <property type="nucleotide sequence ID" value="NZ_QBKT01000001.1"/>
</dbReference>
<keyword evidence="11" id="KW-0812">Transmembrane</keyword>
<evidence type="ECO:0000256" key="7">
    <source>
        <dbReference type="ARBA" id="ARBA00022840"/>
    </source>
</evidence>
<evidence type="ECO:0000256" key="3">
    <source>
        <dbReference type="ARBA" id="ARBA00022553"/>
    </source>
</evidence>
<dbReference type="PANTHER" id="PTHR43547">
    <property type="entry name" value="TWO-COMPONENT HISTIDINE KINASE"/>
    <property type="match status" value="1"/>
</dbReference>
<dbReference type="InterPro" id="IPR004358">
    <property type="entry name" value="Sig_transdc_His_kin-like_C"/>
</dbReference>
<accession>A0A2T6C725</accession>
<evidence type="ECO:0000313" key="15">
    <source>
        <dbReference type="EMBL" id="PTX64102.1"/>
    </source>
</evidence>
<keyword evidence="3 9" id="KW-0597">Phosphoprotein</keyword>
<reference evidence="15 16" key="1">
    <citation type="submission" date="2018-04" db="EMBL/GenBank/DDBJ databases">
        <title>Genomic Encyclopedia of Archaeal and Bacterial Type Strains, Phase II (KMG-II): from individual species to whole genera.</title>
        <authorList>
            <person name="Goeker M."/>
        </authorList>
    </citation>
    <scope>NUCLEOTIDE SEQUENCE [LARGE SCALE GENOMIC DNA]</scope>
    <source>
        <strain evidence="15 16">DSM 25731</strain>
    </source>
</reference>
<dbReference type="InterPro" id="IPR011990">
    <property type="entry name" value="TPR-like_helical_dom_sf"/>
</dbReference>
<evidence type="ECO:0000256" key="4">
    <source>
        <dbReference type="ARBA" id="ARBA00022679"/>
    </source>
</evidence>
<keyword evidence="4" id="KW-0808">Transferase</keyword>
<keyword evidence="6 15" id="KW-0418">Kinase</keyword>
<dbReference type="GO" id="GO:0000155">
    <property type="term" value="F:phosphorelay sensor kinase activity"/>
    <property type="evidence" value="ECO:0007669"/>
    <property type="project" value="InterPro"/>
</dbReference>
<keyword evidence="10" id="KW-0802">TPR repeat</keyword>
<dbReference type="PROSITE" id="PS01124">
    <property type="entry name" value="HTH_ARAC_FAMILY_2"/>
    <property type="match status" value="1"/>
</dbReference>
<evidence type="ECO:0000256" key="9">
    <source>
        <dbReference type="PROSITE-ProRule" id="PRU00169"/>
    </source>
</evidence>
<feature type="domain" description="Histidine kinase" evidence="13">
    <location>
        <begin position="446"/>
        <end position="666"/>
    </location>
</feature>
<dbReference type="Proteomes" id="UP000244090">
    <property type="component" value="Unassembled WGS sequence"/>
</dbReference>
<dbReference type="CDD" id="cd00082">
    <property type="entry name" value="HisKA"/>
    <property type="match status" value="1"/>
</dbReference>
<dbReference type="InterPro" id="IPR001789">
    <property type="entry name" value="Sig_transdc_resp-reg_receiver"/>
</dbReference>
<dbReference type="SUPFAM" id="SSF52172">
    <property type="entry name" value="CheY-like"/>
    <property type="match status" value="1"/>
</dbReference>
<dbReference type="EC" id="2.7.13.3" evidence="2"/>
<dbReference type="Gene3D" id="1.10.287.130">
    <property type="match status" value="1"/>
</dbReference>
<dbReference type="InterPro" id="IPR036890">
    <property type="entry name" value="HATPase_C_sf"/>
</dbReference>
<dbReference type="FunFam" id="3.30.565.10:FF:000037">
    <property type="entry name" value="Hybrid sensor histidine kinase/response regulator"/>
    <property type="match status" value="1"/>
</dbReference>
<dbReference type="Pfam" id="PF00072">
    <property type="entry name" value="Response_reg"/>
    <property type="match status" value="1"/>
</dbReference>
<dbReference type="CDD" id="cd00075">
    <property type="entry name" value="HATPase"/>
    <property type="match status" value="1"/>
</dbReference>
<dbReference type="SMART" id="SM00342">
    <property type="entry name" value="HTH_ARAC"/>
    <property type="match status" value="1"/>
</dbReference>
<keyword evidence="16" id="KW-1185">Reference proteome</keyword>
<dbReference type="InterPro" id="IPR003661">
    <property type="entry name" value="HisK_dim/P_dom"/>
</dbReference>
<evidence type="ECO:0000259" key="14">
    <source>
        <dbReference type="PROSITE" id="PS50110"/>
    </source>
</evidence>
<protein>
    <recommendedName>
        <fullName evidence="2">histidine kinase</fullName>
        <ecNumber evidence="2">2.7.13.3</ecNumber>
    </recommendedName>
</protein>
<feature type="domain" description="HTH araC/xylS-type" evidence="12">
    <location>
        <begin position="867"/>
        <end position="967"/>
    </location>
</feature>
<feature type="repeat" description="TPR" evidence="10">
    <location>
        <begin position="120"/>
        <end position="153"/>
    </location>
</feature>
<dbReference type="Gene3D" id="3.30.565.10">
    <property type="entry name" value="Histidine kinase-like ATPase, C-terminal domain"/>
    <property type="match status" value="1"/>
</dbReference>
<organism evidence="15 16">
    <name type="scientific">Kordia periserrulae</name>
    <dbReference type="NCBI Taxonomy" id="701523"/>
    <lineage>
        <taxon>Bacteria</taxon>
        <taxon>Pseudomonadati</taxon>
        <taxon>Bacteroidota</taxon>
        <taxon>Flavobacteriia</taxon>
        <taxon>Flavobacteriales</taxon>
        <taxon>Flavobacteriaceae</taxon>
        <taxon>Kordia</taxon>
    </lineage>
</organism>
<evidence type="ECO:0000256" key="11">
    <source>
        <dbReference type="SAM" id="Phobius"/>
    </source>
</evidence>
<sequence>MLFVIKYRPNSLKYSPLWILLLYSFLTYGLNKNTAEFKDDNLQSNLLPTHQKKLNDNLEMLQKATTAIDSAKAYTNICFVYYSSAYYLKVPRYEDILQYSTKIIALTSNTQSDESLKLKLHALRFKGTVYKSLGDFSKALDFFNDIISKTEHTTNPDYFYHQRQAATTEIAEIFAFQKNYKLALSHYHSLFAYVEKNQIDVSKISSIVYLRCARFNRQAGNIDDALVYAYKAIATSVRNSMSVRTAMSYLELAHIYVDINSIANATLYLDKAHLILKEDKQYLSLLSKYHYLKAVIGKKNNNVSDKLYHAEKAFALLENEKLSDRQIATGNLLYDAYKEKGFFEKANLLLEKIVAIEKKMSNKEELKKTAFIEIQRRDKNIELAEAKSEKMNKIIFWIALLLAVGIFSMIYIYKDWKKKSKLAREIAKKNMQLEQLDKIKSNFFSNITHELQTPLTLIKGPLELALEENHKSLDASTKAKIQMAMNNTDSLKTMVNDMLDLSKLEAKELVLKRENVDLDTFLNTTMRKFTAIMKQKKLHFNYCFKDLESYTAIVDTKKLEKILNNLLSNAIKYTPANGTIKVCGKLEDEQLILTVKDTGIGIPATDIPHVFERYFQSNDASKPLEGGYGIGLSLVKELVEFMNGTIHVQSEVKKGSQFVVKLPLENVDTNKHQSSQVDEIKPSVDTFASMLQHMDKTLKEHTILIVEDHRDMQQFIASILQKEYRVLLVNNGKEAMDKLQNTAVDLIVSDVMMPAMDGFTLLETLKASEVYCNIPVIMLTALSDIKYKIKALTFGVDDYLSKPFVAAELLARVYNLLMRSESRKQFLEESTQTVEHEEEVSEAFTEQLTTIAEEKAIIKKSDKLLIDKVAEIIAQNIDNPDFKLTDLTEKVYVSERQLRRKIKLITGLSPKKFQQEIQLLKARTLLEEDTYSNVKAVAISVGIHNSTRFSKLYIERFGKHPATYFTASS</sequence>
<evidence type="ECO:0000259" key="12">
    <source>
        <dbReference type="PROSITE" id="PS01124"/>
    </source>
</evidence>
<feature type="domain" description="Response regulatory" evidence="14">
    <location>
        <begin position="702"/>
        <end position="817"/>
    </location>
</feature>
<dbReference type="Gene3D" id="3.40.50.2300">
    <property type="match status" value="1"/>
</dbReference>
<dbReference type="Gene3D" id="1.25.40.10">
    <property type="entry name" value="Tetratricopeptide repeat domain"/>
    <property type="match status" value="2"/>
</dbReference>
<dbReference type="SMART" id="SM00028">
    <property type="entry name" value="TPR"/>
    <property type="match status" value="3"/>
</dbReference>
<dbReference type="InterPro" id="IPR011006">
    <property type="entry name" value="CheY-like_superfamily"/>
</dbReference>
<dbReference type="Pfam" id="PF00512">
    <property type="entry name" value="HisKA"/>
    <property type="match status" value="1"/>
</dbReference>
<dbReference type="SUPFAM" id="SSF48452">
    <property type="entry name" value="TPR-like"/>
    <property type="match status" value="1"/>
</dbReference>
<evidence type="ECO:0000256" key="6">
    <source>
        <dbReference type="ARBA" id="ARBA00022777"/>
    </source>
</evidence>
<dbReference type="GO" id="GO:0043565">
    <property type="term" value="F:sequence-specific DNA binding"/>
    <property type="evidence" value="ECO:0007669"/>
    <property type="project" value="InterPro"/>
</dbReference>
<dbReference type="PROSITE" id="PS50109">
    <property type="entry name" value="HIS_KIN"/>
    <property type="match status" value="1"/>
</dbReference>
<evidence type="ECO:0000256" key="2">
    <source>
        <dbReference type="ARBA" id="ARBA00012438"/>
    </source>
</evidence>
<keyword evidence="5" id="KW-0547">Nucleotide-binding</keyword>
<comment type="caution">
    <text evidence="15">The sequence shown here is derived from an EMBL/GenBank/DDBJ whole genome shotgun (WGS) entry which is preliminary data.</text>
</comment>
<dbReference type="AlphaFoldDB" id="A0A2T6C725"/>
<keyword evidence="8" id="KW-0902">Two-component regulatory system</keyword>
<dbReference type="PRINTS" id="PR00344">
    <property type="entry name" value="BCTRLSENSOR"/>
</dbReference>
<dbReference type="Pfam" id="PF02518">
    <property type="entry name" value="HATPase_c"/>
    <property type="match status" value="1"/>
</dbReference>
<dbReference type="InterPro" id="IPR005467">
    <property type="entry name" value="His_kinase_dom"/>
</dbReference>
<keyword evidence="11" id="KW-0472">Membrane</keyword>
<dbReference type="PROSITE" id="PS50110">
    <property type="entry name" value="RESPONSE_REGULATORY"/>
    <property type="match status" value="1"/>
</dbReference>
<dbReference type="Gene3D" id="1.10.10.60">
    <property type="entry name" value="Homeodomain-like"/>
    <property type="match status" value="1"/>
</dbReference>
<dbReference type="PROSITE" id="PS50005">
    <property type="entry name" value="TPR"/>
    <property type="match status" value="1"/>
</dbReference>